<dbReference type="Gene3D" id="1.10.287.1080">
    <property type="entry name" value="MazG-like"/>
    <property type="match status" value="1"/>
</dbReference>
<sequence>RTPWPTAQAVAIYGPKNESLPTELLEAPDGTLHGRGGNRSGPVMELAQARREDEVLYVPPFGDRSALSFAAAKSVMTRLRAPDGCPWDREQTYQSLLPYLLEEAAEVYDAILGGNVHEMVEELGDLLLQVLFHAEIGEEEGRFSVGEIALALRDKLRRRHPHVFGDEHYPTAEQFLPRWEELKREEQQGRNGELSGLPRSLSSLAMAEKAIRRLHRSGVDEATDEGWLREFETAIQSGRDLEAEVRQEILALV</sequence>
<gene>
    <name evidence="2" type="ORF">B1A_10668</name>
</gene>
<evidence type="ECO:0000259" key="1">
    <source>
        <dbReference type="Pfam" id="PF03819"/>
    </source>
</evidence>
<dbReference type="AlphaFoldDB" id="T1AQF3"/>
<name>T1AQF3_9ZZZZ</name>
<feature type="domain" description="NTP pyrophosphohydrolase MazG-like" evidence="1">
    <location>
        <begin position="91"/>
        <end position="164"/>
    </location>
</feature>
<reference evidence="2" key="1">
    <citation type="submission" date="2013-08" db="EMBL/GenBank/DDBJ databases">
        <authorList>
            <person name="Mendez C."/>
            <person name="Richter M."/>
            <person name="Ferrer M."/>
            <person name="Sanchez J."/>
        </authorList>
    </citation>
    <scope>NUCLEOTIDE SEQUENCE</scope>
</reference>
<feature type="non-terminal residue" evidence="2">
    <location>
        <position position="253"/>
    </location>
</feature>
<dbReference type="GO" id="GO:0006203">
    <property type="term" value="P:dGTP catabolic process"/>
    <property type="evidence" value="ECO:0007669"/>
    <property type="project" value="TreeGrafter"/>
</dbReference>
<dbReference type="InterPro" id="IPR048015">
    <property type="entry name" value="NTP-PPase_MazG-like_N"/>
</dbReference>
<comment type="caution">
    <text evidence="2">The sequence shown here is derived from an EMBL/GenBank/DDBJ whole genome shotgun (WGS) entry which is preliminary data.</text>
</comment>
<evidence type="ECO:0000313" key="2">
    <source>
        <dbReference type="EMBL" id="EQD58763.1"/>
    </source>
</evidence>
<dbReference type="GO" id="GO:0006950">
    <property type="term" value="P:response to stress"/>
    <property type="evidence" value="ECO:0007669"/>
    <property type="project" value="UniProtKB-ARBA"/>
</dbReference>
<dbReference type="InterPro" id="IPR004518">
    <property type="entry name" value="MazG-like_dom"/>
</dbReference>
<protein>
    <submittedName>
        <fullName evidence="2">Nucleoside triphosphate pyrophosphohydrolase</fullName>
    </submittedName>
</protein>
<dbReference type="SUPFAM" id="SSF101386">
    <property type="entry name" value="all-alpha NTP pyrophosphatases"/>
    <property type="match status" value="1"/>
</dbReference>
<dbReference type="GO" id="GO:0047429">
    <property type="term" value="F:nucleoside triphosphate diphosphatase activity"/>
    <property type="evidence" value="ECO:0007669"/>
    <property type="project" value="TreeGrafter"/>
</dbReference>
<dbReference type="FunFam" id="1.10.287.1080:FF:000001">
    <property type="entry name" value="Nucleoside triphosphate pyrophosphohydrolase"/>
    <property type="match status" value="1"/>
</dbReference>
<organism evidence="2">
    <name type="scientific">mine drainage metagenome</name>
    <dbReference type="NCBI Taxonomy" id="410659"/>
    <lineage>
        <taxon>unclassified sequences</taxon>
        <taxon>metagenomes</taxon>
        <taxon>ecological metagenomes</taxon>
    </lineage>
</organism>
<dbReference type="GO" id="GO:0046076">
    <property type="term" value="P:dTTP catabolic process"/>
    <property type="evidence" value="ECO:0007669"/>
    <property type="project" value="TreeGrafter"/>
</dbReference>
<dbReference type="PANTHER" id="PTHR30522:SF0">
    <property type="entry name" value="NUCLEOSIDE TRIPHOSPHATE PYROPHOSPHOHYDROLASE"/>
    <property type="match status" value="1"/>
</dbReference>
<dbReference type="GO" id="GO:0046061">
    <property type="term" value="P:dATP catabolic process"/>
    <property type="evidence" value="ECO:0007669"/>
    <property type="project" value="TreeGrafter"/>
</dbReference>
<dbReference type="GO" id="GO:0046081">
    <property type="term" value="P:dUTP catabolic process"/>
    <property type="evidence" value="ECO:0007669"/>
    <property type="project" value="TreeGrafter"/>
</dbReference>
<reference evidence="2" key="2">
    <citation type="journal article" date="2014" name="ISME J.">
        <title>Microbial stratification in low pH oxic and suboxic macroscopic growths along an acid mine drainage.</title>
        <authorList>
            <person name="Mendez-Garcia C."/>
            <person name="Mesa V."/>
            <person name="Sprenger R.R."/>
            <person name="Richter M."/>
            <person name="Diez M.S."/>
            <person name="Solano J."/>
            <person name="Bargiela R."/>
            <person name="Golyshina O.V."/>
            <person name="Manteca A."/>
            <person name="Ramos J.L."/>
            <person name="Gallego J.R."/>
            <person name="Llorente I."/>
            <person name="Martins Dos Santos V.A."/>
            <person name="Jensen O.N."/>
            <person name="Pelaez A.I."/>
            <person name="Sanchez J."/>
            <person name="Ferrer M."/>
        </authorList>
    </citation>
    <scope>NUCLEOTIDE SEQUENCE</scope>
</reference>
<feature type="non-terminal residue" evidence="2">
    <location>
        <position position="1"/>
    </location>
</feature>
<accession>T1AQF3</accession>
<dbReference type="PANTHER" id="PTHR30522">
    <property type="entry name" value="NUCLEOSIDE TRIPHOSPHATE PYROPHOSPHOHYDROLASE"/>
    <property type="match status" value="1"/>
</dbReference>
<dbReference type="CDD" id="cd11528">
    <property type="entry name" value="NTP-PPase_MazG_Nterm"/>
    <property type="match status" value="1"/>
</dbReference>
<dbReference type="Pfam" id="PF03819">
    <property type="entry name" value="MazG"/>
    <property type="match status" value="1"/>
</dbReference>
<dbReference type="GO" id="GO:0046047">
    <property type="term" value="P:TTP catabolic process"/>
    <property type="evidence" value="ECO:0007669"/>
    <property type="project" value="TreeGrafter"/>
</dbReference>
<dbReference type="GO" id="GO:0046052">
    <property type="term" value="P:UTP catabolic process"/>
    <property type="evidence" value="ECO:0007669"/>
    <property type="project" value="TreeGrafter"/>
</dbReference>
<dbReference type="EMBL" id="AUZX01007601">
    <property type="protein sequence ID" value="EQD58763.1"/>
    <property type="molecule type" value="Genomic_DNA"/>
</dbReference>
<keyword evidence="2" id="KW-0378">Hydrolase</keyword>
<dbReference type="InterPro" id="IPR011551">
    <property type="entry name" value="NTP_PyrPHydrolase_MazG"/>
</dbReference>
<proteinExistence type="predicted"/>
<dbReference type="NCBIfam" id="TIGR00444">
    <property type="entry name" value="mazG"/>
    <property type="match status" value="1"/>
</dbReference>